<organism evidence="1 2">
    <name type="scientific">Cohnella hashimotonis</name>
    <dbReference type="NCBI Taxonomy" id="2826895"/>
    <lineage>
        <taxon>Bacteria</taxon>
        <taxon>Bacillati</taxon>
        <taxon>Bacillota</taxon>
        <taxon>Bacilli</taxon>
        <taxon>Bacillales</taxon>
        <taxon>Paenibacillaceae</taxon>
        <taxon>Cohnella</taxon>
    </lineage>
</organism>
<comment type="caution">
    <text evidence="1">The sequence shown here is derived from an EMBL/GenBank/DDBJ whole genome shotgun (WGS) entry which is preliminary data.</text>
</comment>
<dbReference type="RefSeq" id="WP_282911185.1">
    <property type="nucleotide sequence ID" value="NZ_JAGRPV010000001.1"/>
</dbReference>
<gene>
    <name evidence="1" type="ORF">KB449_26185</name>
</gene>
<protein>
    <submittedName>
        <fullName evidence="1">Uncharacterized protein</fullName>
    </submittedName>
</protein>
<evidence type="ECO:0000313" key="1">
    <source>
        <dbReference type="EMBL" id="MDI4648470.1"/>
    </source>
</evidence>
<dbReference type="EMBL" id="JAGRPV010000001">
    <property type="protein sequence ID" value="MDI4648470.1"/>
    <property type="molecule type" value="Genomic_DNA"/>
</dbReference>
<name>A0ABT6TNY8_9BACL</name>
<sequence>METDIPGIAVGAFVDDRRSGRFLHAQLFAGITLEAAVAKAEQMEATPYAV</sequence>
<proteinExistence type="predicted"/>
<accession>A0ABT6TNY8</accession>
<dbReference type="Proteomes" id="UP001161691">
    <property type="component" value="Unassembled WGS sequence"/>
</dbReference>
<reference evidence="1" key="1">
    <citation type="submission" date="2023-04" db="EMBL/GenBank/DDBJ databases">
        <title>Comparative genomic analysis of Cohnella hashimotonis sp. nov., isolated from the International Space Station.</title>
        <authorList>
            <person name="Venkateswaran K."/>
            <person name="Simpson A."/>
        </authorList>
    </citation>
    <scope>NUCLEOTIDE SEQUENCE</scope>
    <source>
        <strain evidence="1">F6_2S_P_1</strain>
    </source>
</reference>
<evidence type="ECO:0000313" key="2">
    <source>
        <dbReference type="Proteomes" id="UP001161691"/>
    </source>
</evidence>
<keyword evidence="2" id="KW-1185">Reference proteome</keyword>